<accession>A0A9W8BDG9</accession>
<gene>
    <name evidence="11" type="primary">TIM21</name>
    <name evidence="11" type="ORF">H4R26_003000</name>
</gene>
<comment type="similarity">
    <text evidence="2 9">Belongs to the TIM21 family.</text>
</comment>
<evidence type="ECO:0000256" key="7">
    <source>
        <dbReference type="ARBA" id="ARBA00023128"/>
    </source>
</evidence>
<feature type="compositionally biased region" description="Polar residues" evidence="10">
    <location>
        <begin position="39"/>
        <end position="53"/>
    </location>
</feature>
<evidence type="ECO:0000256" key="5">
    <source>
        <dbReference type="ARBA" id="ARBA00022946"/>
    </source>
</evidence>
<feature type="transmembrane region" description="Helical" evidence="9">
    <location>
        <begin position="54"/>
        <end position="80"/>
    </location>
</feature>
<keyword evidence="8 9" id="KW-0472">Membrane</keyword>
<keyword evidence="9" id="KW-0813">Transport</keyword>
<dbReference type="AlphaFoldDB" id="A0A9W8BDG9"/>
<reference evidence="11" key="1">
    <citation type="submission" date="2022-07" db="EMBL/GenBank/DDBJ databases">
        <title>Phylogenomic reconstructions and comparative analyses of Kickxellomycotina fungi.</title>
        <authorList>
            <person name="Reynolds N.K."/>
            <person name="Stajich J.E."/>
            <person name="Barry K."/>
            <person name="Grigoriev I.V."/>
            <person name="Crous P."/>
            <person name="Smith M.E."/>
        </authorList>
    </citation>
    <scope>NUCLEOTIDE SEQUENCE</scope>
    <source>
        <strain evidence="11">IMI 214461</strain>
    </source>
</reference>
<evidence type="ECO:0000256" key="10">
    <source>
        <dbReference type="SAM" id="MobiDB-lite"/>
    </source>
</evidence>
<evidence type="ECO:0000313" key="12">
    <source>
        <dbReference type="Proteomes" id="UP001150907"/>
    </source>
</evidence>
<comment type="subunit">
    <text evidence="9">Component of the TIM23 complex.</text>
</comment>
<keyword evidence="7 9" id="KW-0496">Mitochondrion</keyword>
<keyword evidence="4 9" id="KW-0812">Transmembrane</keyword>
<keyword evidence="9" id="KW-0811">Translocation</keyword>
<dbReference type="Proteomes" id="UP001150907">
    <property type="component" value="Unassembled WGS sequence"/>
</dbReference>
<keyword evidence="12" id="KW-1185">Reference proteome</keyword>
<dbReference type="GO" id="GO:0030150">
    <property type="term" value="P:protein import into mitochondrial matrix"/>
    <property type="evidence" value="ECO:0007669"/>
    <property type="project" value="UniProtKB-UniRule"/>
</dbReference>
<keyword evidence="5" id="KW-0809">Transit peptide</keyword>
<keyword evidence="9" id="KW-0653">Protein transport</keyword>
<feature type="region of interest" description="Disordered" evidence="10">
    <location>
        <begin position="16"/>
        <end position="55"/>
    </location>
</feature>
<evidence type="ECO:0000256" key="4">
    <source>
        <dbReference type="ARBA" id="ARBA00022692"/>
    </source>
</evidence>
<evidence type="ECO:0000256" key="6">
    <source>
        <dbReference type="ARBA" id="ARBA00022989"/>
    </source>
</evidence>
<keyword evidence="6 9" id="KW-1133">Transmembrane helix</keyword>
<dbReference type="PANTHER" id="PTHR13032">
    <property type="entry name" value="MITOCHONDRIAL IMPORT INNER MEMBRANE TRANSLOCASE SUBUNIT TIM21"/>
    <property type="match status" value="1"/>
</dbReference>
<comment type="function">
    <text evidence="9">Essential component of the TIM23 complex, a complex that mediates the translocation of transit peptide-containing proteins across the mitochondrial inner membrane.</text>
</comment>
<keyword evidence="9" id="KW-0999">Mitochondrion inner membrane</keyword>
<dbReference type="InterPro" id="IPR038552">
    <property type="entry name" value="Tim21_IMS_sf"/>
</dbReference>
<dbReference type="PANTHER" id="PTHR13032:SF6">
    <property type="entry name" value="MITOCHONDRIAL IMPORT INNER MEMBRANE TRANSLOCASE SUBUNIT TIM21"/>
    <property type="match status" value="1"/>
</dbReference>
<dbReference type="InterPro" id="IPR013261">
    <property type="entry name" value="Tim21"/>
</dbReference>
<comment type="caution">
    <text evidence="11">The sequence shown here is derived from an EMBL/GenBank/DDBJ whole genome shotgun (WGS) entry which is preliminary data.</text>
</comment>
<dbReference type="Gene3D" id="3.10.450.320">
    <property type="entry name" value="Mitochondrial import inner membrane translocase subunit Tim21"/>
    <property type="match status" value="1"/>
</dbReference>
<dbReference type="EMBL" id="JANBQF010000212">
    <property type="protein sequence ID" value="KAJ2003560.1"/>
    <property type="molecule type" value="Genomic_DNA"/>
</dbReference>
<proteinExistence type="inferred from homology"/>
<name>A0A9W8BDG9_9FUNG</name>
<evidence type="ECO:0000256" key="9">
    <source>
        <dbReference type="RuleBase" id="RU367142"/>
    </source>
</evidence>
<dbReference type="Pfam" id="PF08294">
    <property type="entry name" value="TIM21"/>
    <property type="match status" value="1"/>
</dbReference>
<protein>
    <recommendedName>
        <fullName evidence="3 9">Mitochondrial import inner membrane translocase subunit Tim21</fullName>
    </recommendedName>
</protein>
<evidence type="ECO:0000313" key="11">
    <source>
        <dbReference type="EMBL" id="KAJ2003560.1"/>
    </source>
</evidence>
<evidence type="ECO:0000256" key="2">
    <source>
        <dbReference type="ARBA" id="ARBA00010867"/>
    </source>
</evidence>
<sequence length="260" mass="29350">MLSRSSASQSLRLLRQTAATHRSRPKSRLAWPYLPNRPFSGSSPRQNSRQQHTAVARAASTAGNALLVGSVVTLFGYILYTLYDNLIAEHGTTRVYNESLDLIRANPQIKDLFGSSIIGFGEPSHSQRQRQRHIAHRLFEDPLGRQRLTMQYYIEDSKKAMPPYLGVVKLDLAQSKTTMAWDYNYIVVDLYLKDGNSQCVGRIKVLVTDEFANEVKDFETRRRNHRFSPPSQRSSAPADADAGLVSSWLGVLNPANWRKS</sequence>
<evidence type="ECO:0000256" key="8">
    <source>
        <dbReference type="ARBA" id="ARBA00023136"/>
    </source>
</evidence>
<dbReference type="GO" id="GO:0005744">
    <property type="term" value="C:TIM23 mitochondrial import inner membrane translocase complex"/>
    <property type="evidence" value="ECO:0007669"/>
    <property type="project" value="UniProtKB-UniRule"/>
</dbReference>
<organism evidence="11 12">
    <name type="scientific">Coemansia thaxteri</name>
    <dbReference type="NCBI Taxonomy" id="2663907"/>
    <lineage>
        <taxon>Eukaryota</taxon>
        <taxon>Fungi</taxon>
        <taxon>Fungi incertae sedis</taxon>
        <taxon>Zoopagomycota</taxon>
        <taxon>Kickxellomycotina</taxon>
        <taxon>Kickxellomycetes</taxon>
        <taxon>Kickxellales</taxon>
        <taxon>Kickxellaceae</taxon>
        <taxon>Coemansia</taxon>
    </lineage>
</organism>
<dbReference type="OrthoDB" id="436405at2759"/>
<comment type="subcellular location">
    <subcellularLocation>
        <location evidence="9">Mitochondrion inner membrane</location>
        <topology evidence="9">Single-pass membrane protein</topology>
    </subcellularLocation>
    <subcellularLocation>
        <location evidence="1">Mitochondrion membrane</location>
        <topology evidence="1">Single-pass membrane protein</topology>
    </subcellularLocation>
</comment>
<evidence type="ECO:0000256" key="3">
    <source>
        <dbReference type="ARBA" id="ARBA00020726"/>
    </source>
</evidence>
<evidence type="ECO:0000256" key="1">
    <source>
        <dbReference type="ARBA" id="ARBA00004304"/>
    </source>
</evidence>